<dbReference type="Proteomes" id="UP000319578">
    <property type="component" value="Unassembled WGS sequence"/>
</dbReference>
<protein>
    <submittedName>
        <fullName evidence="9">Pilus assembly protein TadB</fullName>
    </submittedName>
</protein>
<feature type="transmembrane region" description="Helical" evidence="6">
    <location>
        <begin position="229"/>
        <end position="251"/>
    </location>
</feature>
<dbReference type="EMBL" id="BJON01000037">
    <property type="protein sequence ID" value="GED72914.1"/>
    <property type="molecule type" value="Genomic_DNA"/>
</dbReference>
<evidence type="ECO:0000259" key="7">
    <source>
        <dbReference type="Pfam" id="PF00482"/>
    </source>
</evidence>
<keyword evidence="4 6" id="KW-1133">Transmembrane helix</keyword>
<feature type="transmembrane region" description="Helical" evidence="6">
    <location>
        <begin position="88"/>
        <end position="107"/>
    </location>
</feature>
<reference evidence="8 11" key="3">
    <citation type="submission" date="2019-06" db="EMBL/GenBank/DDBJ databases">
        <title>Whole genome shotgun sequence of Brevibacillus reuszeri NBRC 15719.</title>
        <authorList>
            <person name="Hosoyama A."/>
            <person name="Uohara A."/>
            <person name="Ohji S."/>
            <person name="Ichikawa N."/>
        </authorList>
    </citation>
    <scope>NUCLEOTIDE SEQUENCE [LARGE SCALE GENOMIC DNA]</scope>
    <source>
        <strain evidence="8 11">NBRC 15719</strain>
    </source>
</reference>
<evidence type="ECO:0000256" key="1">
    <source>
        <dbReference type="ARBA" id="ARBA00004651"/>
    </source>
</evidence>
<evidence type="ECO:0000313" key="9">
    <source>
        <dbReference type="EMBL" id="KNB72125.1"/>
    </source>
</evidence>
<feature type="transmembrane region" description="Helical" evidence="6">
    <location>
        <begin position="6"/>
        <end position="27"/>
    </location>
</feature>
<feature type="transmembrane region" description="Helical" evidence="6">
    <location>
        <begin position="271"/>
        <end position="291"/>
    </location>
</feature>
<evidence type="ECO:0000313" key="10">
    <source>
        <dbReference type="Proteomes" id="UP000036834"/>
    </source>
</evidence>
<dbReference type="PANTHER" id="PTHR35007:SF1">
    <property type="entry name" value="PILUS ASSEMBLY PROTEIN"/>
    <property type="match status" value="1"/>
</dbReference>
<keyword evidence="2" id="KW-1003">Cell membrane</keyword>
<keyword evidence="5 6" id="KW-0472">Membrane</keyword>
<dbReference type="OrthoDB" id="2475728at2"/>
<evidence type="ECO:0000313" key="8">
    <source>
        <dbReference type="EMBL" id="GED72914.1"/>
    </source>
</evidence>
<feature type="domain" description="Type II secretion system protein GspF" evidence="7">
    <location>
        <begin position="126"/>
        <end position="252"/>
    </location>
</feature>
<reference evidence="9" key="2">
    <citation type="submission" date="2015-07" db="EMBL/GenBank/DDBJ databases">
        <title>MeaNS - Measles Nucleotide Surveillance Program.</title>
        <authorList>
            <person name="Tran T."/>
            <person name="Druce J."/>
        </authorList>
    </citation>
    <scope>NUCLEOTIDE SEQUENCE</scope>
    <source>
        <strain evidence="9">DSM 9887</strain>
    </source>
</reference>
<organism evidence="9 10">
    <name type="scientific">Brevibacillus reuszeri</name>
    <dbReference type="NCBI Taxonomy" id="54915"/>
    <lineage>
        <taxon>Bacteria</taxon>
        <taxon>Bacillati</taxon>
        <taxon>Bacillota</taxon>
        <taxon>Bacilli</taxon>
        <taxon>Bacillales</taxon>
        <taxon>Paenibacillaceae</taxon>
        <taxon>Brevibacillus</taxon>
    </lineage>
</organism>
<dbReference type="STRING" id="54915.ADS79_14275"/>
<keyword evidence="3 6" id="KW-0812">Transmembrane</keyword>
<proteinExistence type="predicted"/>
<dbReference type="InterPro" id="IPR018076">
    <property type="entry name" value="T2SS_GspF_dom"/>
</dbReference>
<reference evidence="10" key="1">
    <citation type="submission" date="2015-07" db="EMBL/GenBank/DDBJ databases">
        <title>Genome sequencing project for genomic taxonomy and phylogenomics of Bacillus-like bacteria.</title>
        <authorList>
            <person name="Liu B."/>
            <person name="Wang J."/>
            <person name="Zhu Y."/>
            <person name="Liu G."/>
            <person name="Chen Q."/>
            <person name="Chen Z."/>
            <person name="Lan J."/>
            <person name="Che J."/>
            <person name="Ge C."/>
            <person name="Shi H."/>
            <person name="Pan Z."/>
            <person name="Liu X."/>
        </authorList>
    </citation>
    <scope>NUCLEOTIDE SEQUENCE [LARGE SCALE GENOMIC DNA]</scope>
    <source>
        <strain evidence="10">DSM 9887</strain>
    </source>
</reference>
<dbReference type="GO" id="GO:0005886">
    <property type="term" value="C:plasma membrane"/>
    <property type="evidence" value="ECO:0007669"/>
    <property type="project" value="UniProtKB-SubCell"/>
</dbReference>
<comment type="caution">
    <text evidence="9">The sequence shown here is derived from an EMBL/GenBank/DDBJ whole genome shotgun (WGS) entry which is preliminary data.</text>
</comment>
<dbReference type="RefSeq" id="WP_049739100.1">
    <property type="nucleotide sequence ID" value="NZ_BJON01000037.1"/>
</dbReference>
<evidence type="ECO:0000256" key="3">
    <source>
        <dbReference type="ARBA" id="ARBA00022692"/>
    </source>
</evidence>
<keyword evidence="11" id="KW-1185">Reference proteome</keyword>
<feature type="transmembrane region" description="Helical" evidence="6">
    <location>
        <begin position="64"/>
        <end position="82"/>
    </location>
</feature>
<accession>A0A0K9YVA2</accession>
<dbReference type="PANTHER" id="PTHR35007">
    <property type="entry name" value="INTEGRAL MEMBRANE PROTEIN-RELATED"/>
    <property type="match status" value="1"/>
</dbReference>
<dbReference type="EMBL" id="LGIQ01000008">
    <property type="protein sequence ID" value="KNB72125.1"/>
    <property type="molecule type" value="Genomic_DNA"/>
</dbReference>
<evidence type="ECO:0000256" key="4">
    <source>
        <dbReference type="ARBA" id="ARBA00022989"/>
    </source>
</evidence>
<dbReference type="Pfam" id="PF00482">
    <property type="entry name" value="T2SSF"/>
    <property type="match status" value="1"/>
</dbReference>
<evidence type="ECO:0000256" key="6">
    <source>
        <dbReference type="SAM" id="Phobius"/>
    </source>
</evidence>
<evidence type="ECO:0000313" key="11">
    <source>
        <dbReference type="Proteomes" id="UP000319578"/>
    </source>
</evidence>
<dbReference type="AlphaFoldDB" id="A0A0K9YVA2"/>
<gene>
    <name evidence="9" type="ORF">ADS79_14275</name>
    <name evidence="8" type="ORF">BRE01_66160</name>
</gene>
<name>A0A0K9YVA2_9BACL</name>
<dbReference type="PATRIC" id="fig|54915.3.peg.222"/>
<evidence type="ECO:0000256" key="2">
    <source>
        <dbReference type="ARBA" id="ARBA00022475"/>
    </source>
</evidence>
<sequence>MEDVSLPLAFGIGIGILLLFAPQKLYVQNRSDKHAIVGLLQQDRKTVWNRLDARLAKSRSGWGVNQYVTLSFLFGLISFGLSSQILKSWWLAAPALLAGILFAERLVSVWGARKKDQFEDGNVKAIRLMASALRTSPSYLHAFEQVAKSPFLAKSITDEYRRIVELLRAQIPLEHVMNEFYERTGSADVKYLATIIQIQREMGGDMAKTLDLAASSILRRRQSLRRQKAAMAQIVAQVNLLSTMPFVFVIALYSNNPHHFDSLNATAGGRLMILGCLACILLGGEAIRYVAHKSMHKGG</sequence>
<dbReference type="Proteomes" id="UP000036834">
    <property type="component" value="Unassembled WGS sequence"/>
</dbReference>
<evidence type="ECO:0000256" key="5">
    <source>
        <dbReference type="ARBA" id="ARBA00023136"/>
    </source>
</evidence>
<comment type="subcellular location">
    <subcellularLocation>
        <location evidence="1">Cell membrane</location>
        <topology evidence="1">Multi-pass membrane protein</topology>
    </subcellularLocation>
</comment>